<feature type="domain" description="tRNA-guanine(15) transglycosylase-like" evidence="5">
    <location>
        <begin position="36"/>
        <end position="390"/>
    </location>
</feature>
<gene>
    <name evidence="6" type="ORF">UV41_C0059G0007</name>
</gene>
<sequence length="390" mass="43405">MLKNLKENFCCKTQGCRGCSYSDCLIFLLLFPGMKTLKTLHGKITLPTFFPDGTKAVVKGVDSTDLVNAGVEGLVINTYHLLVNSLGEKMEKFGGVHNFMNWPNPVITDSGGFQVMSLVHDHPGMGKIDDNGITFKWDPSTSSTPLTTSSLRISGQKVVLTPEKSIELQLKLDTDIAIVLDDCTRPDQASKDQEKSVERTIAWAKRSKDEFEKLVKTKRPLLFAVVQGGNNKKLRKKCAEALIEIGFDGYCYGGFPVDNKGKFMTGILEYVAKLLPDDKPKYALGIGRPENIIACAKMGYGIFDCVIPTREARHGKLYIWKGKSHGSIYIKSGKFAADSNPISQLCDCLTCKNYSRGYIHHLFKIGDTLSVRLATIHNLRFYSQLMERLK</sequence>
<dbReference type="Proteomes" id="UP000034785">
    <property type="component" value="Unassembled WGS sequence"/>
</dbReference>
<dbReference type="PANTHER" id="PTHR43468:SF1">
    <property type="entry name" value="TRNA-GUANOSINE(34) QUEUINE TRANSGLYCOSYLASE"/>
    <property type="match status" value="1"/>
</dbReference>
<dbReference type="PANTHER" id="PTHR43468">
    <property type="match status" value="1"/>
</dbReference>
<dbReference type="SUPFAM" id="SSF51713">
    <property type="entry name" value="tRNA-guanine transglycosylase"/>
    <property type="match status" value="1"/>
</dbReference>
<evidence type="ECO:0000313" key="7">
    <source>
        <dbReference type="Proteomes" id="UP000034785"/>
    </source>
</evidence>
<keyword evidence="1" id="KW-0328">Glycosyltransferase</keyword>
<dbReference type="Gene3D" id="3.20.20.105">
    <property type="entry name" value="Queuine tRNA-ribosyltransferase-like"/>
    <property type="match status" value="1"/>
</dbReference>
<protein>
    <submittedName>
        <fullName evidence="6">Queuine tRNA-ribosyltransferase</fullName>
    </submittedName>
</protein>
<dbReference type="Pfam" id="PF01702">
    <property type="entry name" value="TGT"/>
    <property type="match status" value="1"/>
</dbReference>
<dbReference type="GO" id="GO:0008479">
    <property type="term" value="F:tRNA-guanosine(34) queuine transglycosylase activity"/>
    <property type="evidence" value="ECO:0007669"/>
    <property type="project" value="InterPro"/>
</dbReference>
<dbReference type="InterPro" id="IPR036511">
    <property type="entry name" value="TGT-like_sf"/>
</dbReference>
<evidence type="ECO:0000256" key="1">
    <source>
        <dbReference type="ARBA" id="ARBA00022676"/>
    </source>
</evidence>
<keyword evidence="4" id="KW-0479">Metal-binding</keyword>
<proteinExistence type="predicted"/>
<organism evidence="6 7">
    <name type="scientific">Candidatus Daviesbacteria bacterium GW2011_GWA2_42_7</name>
    <dbReference type="NCBI Taxonomy" id="1618425"/>
    <lineage>
        <taxon>Bacteria</taxon>
        <taxon>Candidatus Daviesiibacteriota</taxon>
    </lineage>
</organism>
<dbReference type="AlphaFoldDB" id="A0A0G1E3U6"/>
<keyword evidence="3" id="KW-0819">tRNA processing</keyword>
<dbReference type="NCBIfam" id="TIGR00449">
    <property type="entry name" value="tgt_general"/>
    <property type="match status" value="1"/>
</dbReference>
<evidence type="ECO:0000313" key="6">
    <source>
        <dbReference type="EMBL" id="KKS69263.1"/>
    </source>
</evidence>
<evidence type="ECO:0000256" key="3">
    <source>
        <dbReference type="ARBA" id="ARBA00022694"/>
    </source>
</evidence>
<dbReference type="GO" id="GO:0046872">
    <property type="term" value="F:metal ion binding"/>
    <property type="evidence" value="ECO:0007669"/>
    <property type="project" value="UniProtKB-KW"/>
</dbReference>
<dbReference type="InterPro" id="IPR002616">
    <property type="entry name" value="tRNA_ribo_trans-like"/>
</dbReference>
<dbReference type="GO" id="GO:0006400">
    <property type="term" value="P:tRNA modification"/>
    <property type="evidence" value="ECO:0007669"/>
    <property type="project" value="InterPro"/>
</dbReference>
<name>A0A0G1E3U6_9BACT</name>
<evidence type="ECO:0000256" key="2">
    <source>
        <dbReference type="ARBA" id="ARBA00022679"/>
    </source>
</evidence>
<evidence type="ECO:0000256" key="4">
    <source>
        <dbReference type="ARBA" id="ARBA00022723"/>
    </source>
</evidence>
<reference evidence="6 7" key="1">
    <citation type="journal article" date="2015" name="Nature">
        <title>rRNA introns, odd ribosomes, and small enigmatic genomes across a large radiation of phyla.</title>
        <authorList>
            <person name="Brown C.T."/>
            <person name="Hug L.A."/>
            <person name="Thomas B.C."/>
            <person name="Sharon I."/>
            <person name="Castelle C.J."/>
            <person name="Singh A."/>
            <person name="Wilkins M.J."/>
            <person name="Williams K.H."/>
            <person name="Banfield J.F."/>
        </authorList>
    </citation>
    <scope>NUCLEOTIDE SEQUENCE [LARGE SCALE GENOMIC DNA]</scope>
</reference>
<evidence type="ECO:0000259" key="5">
    <source>
        <dbReference type="Pfam" id="PF01702"/>
    </source>
</evidence>
<accession>A0A0G1E3U6</accession>
<dbReference type="InterPro" id="IPR004803">
    <property type="entry name" value="TGT"/>
</dbReference>
<dbReference type="PATRIC" id="fig|1618425.3.peg.804"/>
<comment type="caution">
    <text evidence="6">The sequence shown here is derived from an EMBL/GenBank/DDBJ whole genome shotgun (WGS) entry which is preliminary data.</text>
</comment>
<dbReference type="EMBL" id="LCEJ01000059">
    <property type="protein sequence ID" value="KKS69263.1"/>
    <property type="molecule type" value="Genomic_DNA"/>
</dbReference>
<dbReference type="NCBIfam" id="TIGR00430">
    <property type="entry name" value="Q_tRNA_tgt"/>
    <property type="match status" value="1"/>
</dbReference>
<keyword evidence="2 6" id="KW-0808">Transferase</keyword>